<evidence type="ECO:0000256" key="1">
    <source>
        <dbReference type="SAM" id="Phobius"/>
    </source>
</evidence>
<evidence type="ECO:0000313" key="3">
    <source>
        <dbReference type="Proteomes" id="UP000197596"/>
    </source>
</evidence>
<feature type="transmembrane region" description="Helical" evidence="1">
    <location>
        <begin position="20"/>
        <end position="37"/>
    </location>
</feature>
<protein>
    <submittedName>
        <fullName evidence="2">Uncharacterized protein</fullName>
    </submittedName>
</protein>
<sequence>MGHDIDSRQGRPARVKPVMAYHAVGLSIGAALAFLSAKQRVKSPICSHFPASHPLAPDHGFPFIFATWFEF</sequence>
<dbReference type="EMBL" id="NJGU01000001">
    <property type="protein sequence ID" value="OWY31233.1"/>
    <property type="molecule type" value="Genomic_DNA"/>
</dbReference>
<keyword evidence="1" id="KW-0812">Transmembrane</keyword>
<gene>
    <name evidence="2" type="ORF">CEJ42_04090</name>
</gene>
<name>A0A246WW15_9BURK</name>
<accession>A0A246WW15</accession>
<dbReference type="Proteomes" id="UP000197596">
    <property type="component" value="Unassembled WGS sequence"/>
</dbReference>
<proteinExistence type="predicted"/>
<comment type="caution">
    <text evidence="2">The sequence shown here is derived from an EMBL/GenBank/DDBJ whole genome shotgun (WGS) entry which is preliminary data.</text>
</comment>
<organism evidence="2 3">
    <name type="scientific">Herbaspirillum robiniae</name>
    <dbReference type="NCBI Taxonomy" id="2014887"/>
    <lineage>
        <taxon>Bacteria</taxon>
        <taxon>Pseudomonadati</taxon>
        <taxon>Pseudomonadota</taxon>
        <taxon>Betaproteobacteria</taxon>
        <taxon>Burkholderiales</taxon>
        <taxon>Oxalobacteraceae</taxon>
        <taxon>Herbaspirillum</taxon>
    </lineage>
</organism>
<keyword evidence="1" id="KW-0472">Membrane</keyword>
<dbReference type="AlphaFoldDB" id="A0A246WW15"/>
<evidence type="ECO:0000313" key="2">
    <source>
        <dbReference type="EMBL" id="OWY31233.1"/>
    </source>
</evidence>
<keyword evidence="1" id="KW-1133">Transmembrane helix</keyword>
<reference evidence="2 3" key="1">
    <citation type="submission" date="2017-06" db="EMBL/GenBank/DDBJ databases">
        <title>Herbaspirillum phytohormonus sp. nov., isolated from the root nodule of Robinia pseudoacacia in lead-zinc mine.</title>
        <authorList>
            <person name="Fan M."/>
            <person name="Lin Y."/>
        </authorList>
    </citation>
    <scope>NUCLEOTIDE SEQUENCE [LARGE SCALE GENOMIC DNA]</scope>
    <source>
        <strain evidence="2 3">HZ10</strain>
    </source>
</reference>